<sequence length="309" mass="34959">MPFNFLSLPRELRDQIYNYVHLPPPSPSYIEVQHTPRHHPSTKPSKSKASHHHNSKTLTQKPYQPPAPTKQNFRLLVNPKSAAYDEPQLFTTLSLLRVNRQIHAETRHLFWNHAIFHFPTFYESVRQVECHGLAGSKNRRSPPTTTLGVVKTLKGMGQTSSRLISHINIQMSGSETATMYAHLPRVLQVLRSRARHGALRKLELCWGSGAFRALVESVEGMELGRGGFDILLEALRRGSGDCGYERVVRIEGVRELEGLGEMSESVWTTVRELHFACGGKLYWDGVLLWENYEKVGRGVLDGNQVGLMC</sequence>
<evidence type="ECO:0000256" key="1">
    <source>
        <dbReference type="SAM" id="MobiDB-lite"/>
    </source>
</evidence>
<gene>
    <name evidence="3" type="ORF">HYFRA_00005563</name>
</gene>
<dbReference type="Proteomes" id="UP000696280">
    <property type="component" value="Unassembled WGS sequence"/>
</dbReference>
<protein>
    <recommendedName>
        <fullName evidence="2">2EXR domain-containing protein</fullName>
    </recommendedName>
</protein>
<evidence type="ECO:0000259" key="2">
    <source>
        <dbReference type="Pfam" id="PF20150"/>
    </source>
</evidence>
<keyword evidence="4" id="KW-1185">Reference proteome</keyword>
<evidence type="ECO:0000313" key="3">
    <source>
        <dbReference type="EMBL" id="CAG8951761.1"/>
    </source>
</evidence>
<dbReference type="PANTHER" id="PTHR42085">
    <property type="entry name" value="F-BOX DOMAIN-CONTAINING PROTEIN"/>
    <property type="match status" value="1"/>
</dbReference>
<reference evidence="3" key="1">
    <citation type="submission" date="2021-07" db="EMBL/GenBank/DDBJ databases">
        <authorList>
            <person name="Durling M."/>
        </authorList>
    </citation>
    <scope>NUCLEOTIDE SEQUENCE</scope>
</reference>
<comment type="caution">
    <text evidence="3">The sequence shown here is derived from an EMBL/GenBank/DDBJ whole genome shotgun (WGS) entry which is preliminary data.</text>
</comment>
<dbReference type="PANTHER" id="PTHR42085:SF1">
    <property type="entry name" value="F-BOX DOMAIN-CONTAINING PROTEIN"/>
    <property type="match status" value="1"/>
</dbReference>
<feature type="domain" description="2EXR" evidence="2">
    <location>
        <begin position="5"/>
        <end position="119"/>
    </location>
</feature>
<dbReference type="InterPro" id="IPR038883">
    <property type="entry name" value="AN11006-like"/>
</dbReference>
<feature type="compositionally biased region" description="Basic residues" evidence="1">
    <location>
        <begin position="35"/>
        <end position="55"/>
    </location>
</feature>
<feature type="region of interest" description="Disordered" evidence="1">
    <location>
        <begin position="28"/>
        <end position="69"/>
    </location>
</feature>
<dbReference type="OrthoDB" id="5272396at2759"/>
<dbReference type="InterPro" id="IPR045518">
    <property type="entry name" value="2EXR"/>
</dbReference>
<accession>A0A9N9KQV9</accession>
<name>A0A9N9KQV9_9HELO</name>
<dbReference type="EMBL" id="CAJVRL010000044">
    <property type="protein sequence ID" value="CAG8951761.1"/>
    <property type="molecule type" value="Genomic_DNA"/>
</dbReference>
<evidence type="ECO:0000313" key="4">
    <source>
        <dbReference type="Proteomes" id="UP000696280"/>
    </source>
</evidence>
<dbReference type="Pfam" id="PF20150">
    <property type="entry name" value="2EXR"/>
    <property type="match status" value="1"/>
</dbReference>
<organism evidence="3 4">
    <name type="scientific">Hymenoscyphus fraxineus</name>
    <dbReference type="NCBI Taxonomy" id="746836"/>
    <lineage>
        <taxon>Eukaryota</taxon>
        <taxon>Fungi</taxon>
        <taxon>Dikarya</taxon>
        <taxon>Ascomycota</taxon>
        <taxon>Pezizomycotina</taxon>
        <taxon>Leotiomycetes</taxon>
        <taxon>Helotiales</taxon>
        <taxon>Helotiaceae</taxon>
        <taxon>Hymenoscyphus</taxon>
    </lineage>
</organism>
<dbReference type="AlphaFoldDB" id="A0A9N9KQV9"/>
<proteinExistence type="predicted"/>